<evidence type="ECO:0000313" key="3">
    <source>
        <dbReference type="Proteomes" id="UP000051861"/>
    </source>
</evidence>
<dbReference type="Pfam" id="PF00404">
    <property type="entry name" value="Dockerin_1"/>
    <property type="match status" value="1"/>
</dbReference>
<accession>A0A0S7XM42</accession>
<dbReference type="PROSITE" id="PS51766">
    <property type="entry name" value="DOCKERIN"/>
    <property type="match status" value="1"/>
</dbReference>
<dbReference type="EMBL" id="LIZX01000234">
    <property type="protein sequence ID" value="KPJ63482.1"/>
    <property type="molecule type" value="Genomic_DNA"/>
</dbReference>
<dbReference type="InterPro" id="IPR018247">
    <property type="entry name" value="EF_Hand_1_Ca_BS"/>
</dbReference>
<evidence type="ECO:0000259" key="1">
    <source>
        <dbReference type="PROSITE" id="PS51766"/>
    </source>
</evidence>
<dbReference type="AlphaFoldDB" id="A0A0S7XM42"/>
<protein>
    <recommendedName>
        <fullName evidence="1">Dockerin domain-containing protein</fullName>
    </recommendedName>
</protein>
<comment type="caution">
    <text evidence="2">The sequence shown here is derived from an EMBL/GenBank/DDBJ whole genome shotgun (WGS) entry which is preliminary data.</text>
</comment>
<sequence>MIKSKSFLLLIMALSFVVFFNISEAQILGRTAIDPHERWKMYLRDPYLEQDMMTEQAKGLDSNFFEYIGSGLWSGVNDIKVQGAHAFVGYGPGLEIYDISEPTDPVFVNRLPLWTYGVHSVVLEVLGDFVYAGVGYTLYIIDVTDIQHPFIRSTLSAADPVAEIKVRGDTLYVLYRIWYTIDKTMEVYDITDKDNPELLTFFIGSYLGRGGNGLYLQGDYAYIASCFANCLWIIDISDLSSLLYAGGEYQDTIFWDVVVSGDYAYLVGDRGLTVLDVSDTANIQLIRNVDVGSIGAWSDMVMAESYIHFQIDAYTVKICDVSDPAYPKPRGQFYARSLMRGLDASAAKVYVPEYEHGFTIEDVANPYNPYPLCQKTTVDAPQLSGGIDVAHNHVYVSGFNDSFYVADISNPEEPLFDTAYSYSGNTVWVLVDPDSDYVYVSGLACGTYIYDLVDPARPNYLTMIGPSAQATKVRGNIFYGGLGPFDIWDITDRANPELIVRLEDERSEALDIEGDYAYIFHVPWFQTQICEFHIFDISDSSNPVQLSSIRLPDESDYYTNLVVRDDIAYVPTAEPREFIIIDVSDKYNPSVLSSYRLSGVQTRVCLYGNYALVSALYGRIHVVDVSLPASPQLVHTAHIPGAPYGMKLVGETLFVSADQSLLILRINFPPYPDYLPGDANGDSSVNAADVVFLINYLFKGGEPPHPMVAGDLNCDGTINSADVIYLINYLFKNGPPPGC</sequence>
<dbReference type="GO" id="GO:0004553">
    <property type="term" value="F:hydrolase activity, hydrolyzing O-glycosyl compounds"/>
    <property type="evidence" value="ECO:0007669"/>
    <property type="project" value="InterPro"/>
</dbReference>
<dbReference type="Proteomes" id="UP000051861">
    <property type="component" value="Unassembled WGS sequence"/>
</dbReference>
<dbReference type="InterPro" id="IPR013211">
    <property type="entry name" value="LVIVD"/>
</dbReference>
<reference evidence="2 3" key="1">
    <citation type="journal article" date="2015" name="Microbiome">
        <title>Genomic resolution of linkages in carbon, nitrogen, and sulfur cycling among widespread estuary sediment bacteria.</title>
        <authorList>
            <person name="Baker B.J."/>
            <person name="Lazar C.S."/>
            <person name="Teske A.P."/>
            <person name="Dick G.J."/>
        </authorList>
    </citation>
    <scope>NUCLEOTIDE SEQUENCE [LARGE SCALE GENOMIC DNA]</scope>
    <source>
        <strain evidence="2">DG_54_3</strain>
    </source>
</reference>
<dbReference type="GO" id="GO:0000272">
    <property type="term" value="P:polysaccharide catabolic process"/>
    <property type="evidence" value="ECO:0007669"/>
    <property type="project" value="InterPro"/>
</dbReference>
<dbReference type="InterPro" id="IPR036439">
    <property type="entry name" value="Dockerin_dom_sf"/>
</dbReference>
<dbReference type="Gene3D" id="1.10.1330.10">
    <property type="entry name" value="Dockerin domain"/>
    <property type="match status" value="1"/>
</dbReference>
<dbReference type="InterPro" id="IPR011047">
    <property type="entry name" value="Quinoprotein_ADH-like_sf"/>
</dbReference>
<gene>
    <name evidence="2" type="ORF">AMJ44_14410</name>
</gene>
<feature type="domain" description="Dockerin" evidence="1">
    <location>
        <begin position="672"/>
        <end position="736"/>
    </location>
</feature>
<dbReference type="CDD" id="cd14256">
    <property type="entry name" value="Dockerin_I"/>
    <property type="match status" value="1"/>
</dbReference>
<proteinExistence type="predicted"/>
<evidence type="ECO:0000313" key="2">
    <source>
        <dbReference type="EMBL" id="KPJ63482.1"/>
    </source>
</evidence>
<dbReference type="InterPro" id="IPR016134">
    <property type="entry name" value="Dockerin_dom"/>
</dbReference>
<dbReference type="InterPro" id="IPR002105">
    <property type="entry name" value="Dockerin_1_rpt"/>
</dbReference>
<name>A0A0S7XM42_UNCSA</name>
<dbReference type="SUPFAM" id="SSF50998">
    <property type="entry name" value="Quinoprotein alcohol dehydrogenase-like"/>
    <property type="match status" value="1"/>
</dbReference>
<organism evidence="2 3">
    <name type="scientific">candidate division WOR-1 bacterium DG_54_3</name>
    <dbReference type="NCBI Taxonomy" id="1703775"/>
    <lineage>
        <taxon>Bacteria</taxon>
        <taxon>Bacillati</taxon>
        <taxon>Saganbacteria</taxon>
    </lineage>
</organism>
<dbReference type="PROSITE" id="PS00018">
    <property type="entry name" value="EF_HAND_1"/>
    <property type="match status" value="1"/>
</dbReference>
<dbReference type="Pfam" id="PF08309">
    <property type="entry name" value="LVIVD"/>
    <property type="match status" value="6"/>
</dbReference>
<dbReference type="SUPFAM" id="SSF63446">
    <property type="entry name" value="Type I dockerin domain"/>
    <property type="match status" value="1"/>
</dbReference>